<dbReference type="SUPFAM" id="SSF52980">
    <property type="entry name" value="Restriction endonuclease-like"/>
    <property type="match status" value="1"/>
</dbReference>
<gene>
    <name evidence="2" type="ORF">KDI_53520</name>
</gene>
<dbReference type="CDD" id="cd06260">
    <property type="entry name" value="DUF820-like"/>
    <property type="match status" value="1"/>
</dbReference>
<dbReference type="Proteomes" id="UP000322530">
    <property type="component" value="Unassembled WGS sequence"/>
</dbReference>
<organism evidence="2 3">
    <name type="scientific">Dictyobacter arantiisoli</name>
    <dbReference type="NCBI Taxonomy" id="2014874"/>
    <lineage>
        <taxon>Bacteria</taxon>
        <taxon>Bacillati</taxon>
        <taxon>Chloroflexota</taxon>
        <taxon>Ktedonobacteria</taxon>
        <taxon>Ktedonobacterales</taxon>
        <taxon>Dictyobacteraceae</taxon>
        <taxon>Dictyobacter</taxon>
    </lineage>
</organism>
<name>A0A5A5TKN1_9CHLR</name>
<dbReference type="InterPro" id="IPR011335">
    <property type="entry name" value="Restrct_endonuc-II-like"/>
</dbReference>
<evidence type="ECO:0000313" key="3">
    <source>
        <dbReference type="Proteomes" id="UP000322530"/>
    </source>
</evidence>
<proteinExistence type="predicted"/>
<accession>A0A5A5TKN1</accession>
<reference evidence="2 3" key="1">
    <citation type="submission" date="2019-01" db="EMBL/GenBank/DDBJ databases">
        <title>Draft genome sequence of Dictyobacter sp. Uno17.</title>
        <authorList>
            <person name="Wang C.M."/>
            <person name="Zheng Y."/>
            <person name="Sakai Y."/>
            <person name="Abe K."/>
            <person name="Yokota A."/>
            <person name="Yabe S."/>
        </authorList>
    </citation>
    <scope>NUCLEOTIDE SEQUENCE [LARGE SCALE GENOMIC DNA]</scope>
    <source>
        <strain evidence="2 3">Uno17</strain>
    </source>
</reference>
<dbReference type="Pfam" id="PF05685">
    <property type="entry name" value="Uma2"/>
    <property type="match status" value="1"/>
</dbReference>
<evidence type="ECO:0000259" key="1">
    <source>
        <dbReference type="Pfam" id="PF05685"/>
    </source>
</evidence>
<keyword evidence="3" id="KW-1185">Reference proteome</keyword>
<evidence type="ECO:0000313" key="2">
    <source>
        <dbReference type="EMBL" id="GCF11788.1"/>
    </source>
</evidence>
<dbReference type="EMBL" id="BIXY01000145">
    <property type="protein sequence ID" value="GCF11788.1"/>
    <property type="molecule type" value="Genomic_DNA"/>
</dbReference>
<dbReference type="InterPro" id="IPR012296">
    <property type="entry name" value="Nuclease_put_TT1808"/>
</dbReference>
<dbReference type="PANTHER" id="PTHR36558:SF1">
    <property type="entry name" value="RESTRICTION ENDONUCLEASE DOMAIN-CONTAINING PROTEIN-RELATED"/>
    <property type="match status" value="1"/>
</dbReference>
<feature type="domain" description="Putative restriction endonuclease" evidence="1">
    <location>
        <begin position="13"/>
        <end position="176"/>
    </location>
</feature>
<sequence length="196" mass="22069">MAANPHRQHMTVAEYLALDQSNPDAKYEYIDGIAYNVRDPQALAGGTLAHARITLNLAICIDRLLADSSCQVFTSDVRVQLSATRYVYPDLTISCEPADWQADTIYDPRVIIEVLSPSTEAYDRGKKFAFYQLVTSLQEYVLISTQQQAIEVFTREGSTWHYQLYRVGESAQLHSLAISLTLADVYSRVPTDEEQP</sequence>
<dbReference type="Gene3D" id="3.90.1570.10">
    <property type="entry name" value="tt1808, chain A"/>
    <property type="match status" value="1"/>
</dbReference>
<dbReference type="AlphaFoldDB" id="A0A5A5TKN1"/>
<dbReference type="OrthoDB" id="151907at2"/>
<dbReference type="InterPro" id="IPR008538">
    <property type="entry name" value="Uma2"/>
</dbReference>
<protein>
    <recommendedName>
        <fullName evidence="1">Putative restriction endonuclease domain-containing protein</fullName>
    </recommendedName>
</protein>
<dbReference type="PANTHER" id="PTHR36558">
    <property type="entry name" value="GLR1098 PROTEIN"/>
    <property type="match status" value="1"/>
</dbReference>
<comment type="caution">
    <text evidence="2">The sequence shown here is derived from an EMBL/GenBank/DDBJ whole genome shotgun (WGS) entry which is preliminary data.</text>
</comment>
<dbReference type="RefSeq" id="WP_149404586.1">
    <property type="nucleotide sequence ID" value="NZ_BIXY01000145.1"/>
</dbReference>